<dbReference type="EMBL" id="HG938353">
    <property type="protein sequence ID" value="CDN49159.1"/>
    <property type="molecule type" value="Genomic_DNA"/>
</dbReference>
<keyword evidence="1" id="KW-0238">DNA-binding</keyword>
<reference evidence="2" key="1">
    <citation type="journal article" date="2014" name="BMC Genomics">
        <title>Genome sequencing of two Neorhizobium galegae strains reveals a noeT gene responsible for the unusual acetylation of the nodulation factors.</title>
        <authorList>
            <person name="Osterman J."/>
            <person name="Marsh J."/>
            <person name="Laine P.K."/>
            <person name="Zeng Z."/>
            <person name="Alatalo E."/>
            <person name="Sullivan J.T."/>
            <person name="Young J.P."/>
            <person name="Thomas-Oates J."/>
            <person name="Paulin L."/>
            <person name="Lindstrom K."/>
        </authorList>
    </citation>
    <scope>NUCLEOTIDE SEQUENCE [LARGE SCALE GENOMIC DNA]</scope>
    <source>
        <strain evidence="2">HAMBI 540</strain>
    </source>
</reference>
<evidence type="ECO:0000313" key="2">
    <source>
        <dbReference type="Proteomes" id="UP000028181"/>
    </source>
</evidence>
<dbReference type="OrthoDB" id="7270696at2"/>
<name>A0A068STG0_NEOGA</name>
<dbReference type="PATRIC" id="fig|1028800.3.peg.3033"/>
<keyword evidence="2" id="KW-1185">Reference proteome</keyword>
<accession>A0A068STG0</accession>
<dbReference type="RefSeq" id="WP_037076999.1">
    <property type="nucleotide sequence ID" value="NZ_HG938353.1"/>
</dbReference>
<dbReference type="GO" id="GO:0003677">
    <property type="term" value="F:DNA binding"/>
    <property type="evidence" value="ECO:0007669"/>
    <property type="project" value="UniProtKB-KW"/>
</dbReference>
<dbReference type="GeneID" id="24257119"/>
<dbReference type="Proteomes" id="UP000028181">
    <property type="component" value="Chromosome I"/>
</dbReference>
<sequence length="121" mass="13799">MDSEIPDHIPPAEVAQAAEKGLKLRSQYRRGGTMVGVARARDLKNRKSISEKTVRRMVSYFSRHKADKRAENFGDDDNPSTGYIAWLLWGGDAGQKWAEEHKKAIEKAKNEAKMRRFTQSH</sequence>
<dbReference type="AlphaFoldDB" id="A0A068STG0"/>
<organism evidence="1 2">
    <name type="scientific">Neorhizobium galegae bv. orientalis str. HAMBI 540</name>
    <dbReference type="NCBI Taxonomy" id="1028800"/>
    <lineage>
        <taxon>Bacteria</taxon>
        <taxon>Pseudomonadati</taxon>
        <taxon>Pseudomonadota</taxon>
        <taxon>Alphaproteobacteria</taxon>
        <taxon>Hyphomicrobiales</taxon>
        <taxon>Rhizobiaceae</taxon>
        <taxon>Rhizobium/Agrobacterium group</taxon>
        <taxon>Neorhizobium</taxon>
    </lineage>
</organism>
<gene>
    <name evidence="1" type="ORF">RG540_CH29940</name>
</gene>
<evidence type="ECO:0000313" key="1">
    <source>
        <dbReference type="EMBL" id="CDN49159.1"/>
    </source>
</evidence>
<dbReference type="HOGENOM" id="CLU_157326_0_0_5"/>
<proteinExistence type="predicted"/>
<dbReference type="KEGG" id="ngg:RG540_CH29940"/>
<protein>
    <submittedName>
        <fullName evidence="1">Putative DNA-binding protein</fullName>
    </submittedName>
</protein>
<dbReference type="eggNOG" id="ENOG5032X4I">
    <property type="taxonomic scope" value="Bacteria"/>
</dbReference>